<protein>
    <submittedName>
        <fullName evidence="2">Uncharacterized protein</fullName>
    </submittedName>
</protein>
<evidence type="ECO:0000256" key="1">
    <source>
        <dbReference type="SAM" id="MobiDB-lite"/>
    </source>
</evidence>
<feature type="region of interest" description="Disordered" evidence="1">
    <location>
        <begin position="144"/>
        <end position="173"/>
    </location>
</feature>
<dbReference type="RefSeq" id="WP_118592464.1">
    <property type="nucleotide sequence ID" value="NZ_JADNLD010000051.1"/>
</dbReference>
<dbReference type="Proteomes" id="UP000284465">
    <property type="component" value="Unassembled WGS sequence"/>
</dbReference>
<proteinExistence type="predicted"/>
<dbReference type="EMBL" id="QSFP01000039">
    <property type="protein sequence ID" value="RHA61516.1"/>
    <property type="molecule type" value="Genomic_DNA"/>
</dbReference>
<name>A0A3R6ADS5_9FIRM</name>
<comment type="caution">
    <text evidence="2">The sequence shown here is derived from an EMBL/GenBank/DDBJ whole genome shotgun (WGS) entry which is preliminary data.</text>
</comment>
<feature type="compositionally biased region" description="Polar residues" evidence="1">
    <location>
        <begin position="163"/>
        <end position="173"/>
    </location>
</feature>
<sequence length="173" mass="19444">MSAKVIFHSYVLDGKVKFDKASNGADTASFCIKNGDEKYRMVLFSDGTDQSPFSRMKTCVEKGFLDKGKPIWVEAEMSYYEKTIISEDAWKKISSTVSNKVLEDLFGSTENPSKGKFPRFKVTDWDFAIPKDYLDAKKEIKKTTSKKLNDGENSGSSKKETIQPLSLSGRFSS</sequence>
<dbReference type="AlphaFoldDB" id="A0A3R6ADS5"/>
<organism evidence="2 3">
    <name type="scientific">Roseburia intestinalis</name>
    <dbReference type="NCBI Taxonomy" id="166486"/>
    <lineage>
        <taxon>Bacteria</taxon>
        <taxon>Bacillati</taxon>
        <taxon>Bacillota</taxon>
        <taxon>Clostridia</taxon>
        <taxon>Lachnospirales</taxon>
        <taxon>Lachnospiraceae</taxon>
        <taxon>Roseburia</taxon>
    </lineage>
</organism>
<gene>
    <name evidence="2" type="ORF">DW927_19140</name>
</gene>
<reference evidence="2 3" key="1">
    <citation type="submission" date="2018-08" db="EMBL/GenBank/DDBJ databases">
        <title>A genome reference for cultivated species of the human gut microbiota.</title>
        <authorList>
            <person name="Zou Y."/>
            <person name="Xue W."/>
            <person name="Luo G."/>
        </authorList>
    </citation>
    <scope>NUCLEOTIDE SEQUENCE [LARGE SCALE GENOMIC DNA]</scope>
    <source>
        <strain evidence="2 3">AM43-11</strain>
    </source>
</reference>
<evidence type="ECO:0000313" key="2">
    <source>
        <dbReference type="EMBL" id="RHA61516.1"/>
    </source>
</evidence>
<accession>A0A3R6ADS5</accession>
<evidence type="ECO:0000313" key="3">
    <source>
        <dbReference type="Proteomes" id="UP000284465"/>
    </source>
</evidence>